<feature type="transmembrane region" description="Helical" evidence="7">
    <location>
        <begin position="501"/>
        <end position="522"/>
    </location>
</feature>
<dbReference type="Proteomes" id="UP001186944">
    <property type="component" value="Unassembled WGS sequence"/>
</dbReference>
<evidence type="ECO:0000256" key="7">
    <source>
        <dbReference type="SAM" id="Phobius"/>
    </source>
</evidence>
<comment type="caution">
    <text evidence="9">The sequence shown here is derived from an EMBL/GenBank/DDBJ whole genome shotgun (WGS) entry which is preliminary data.</text>
</comment>
<feature type="region of interest" description="Disordered" evidence="6">
    <location>
        <begin position="565"/>
        <end position="585"/>
    </location>
</feature>
<dbReference type="GO" id="GO:0005385">
    <property type="term" value="F:zinc ion transmembrane transporter activity"/>
    <property type="evidence" value="ECO:0007669"/>
    <property type="project" value="TreeGrafter"/>
</dbReference>
<feature type="region of interest" description="Disordered" evidence="6">
    <location>
        <begin position="310"/>
        <end position="350"/>
    </location>
</feature>
<feature type="transmembrane region" description="Helical" evidence="7">
    <location>
        <begin position="418"/>
        <end position="442"/>
    </location>
</feature>
<keyword evidence="3 7" id="KW-0812">Transmembrane</keyword>
<evidence type="ECO:0000259" key="8">
    <source>
        <dbReference type="Pfam" id="PF21116"/>
    </source>
</evidence>
<dbReference type="GO" id="GO:0005886">
    <property type="term" value="C:plasma membrane"/>
    <property type="evidence" value="ECO:0007669"/>
    <property type="project" value="TreeGrafter"/>
</dbReference>
<dbReference type="GO" id="GO:0140410">
    <property type="term" value="F:monoatomic cation:bicarbonate symporter activity"/>
    <property type="evidence" value="ECO:0007669"/>
    <property type="project" value="TreeGrafter"/>
</dbReference>
<evidence type="ECO:0000256" key="2">
    <source>
        <dbReference type="ARBA" id="ARBA00006939"/>
    </source>
</evidence>
<dbReference type="InterPro" id="IPR049406">
    <property type="entry name" value="ZIP4_12_EF-hand"/>
</dbReference>
<feature type="transmembrane region" description="Helical" evidence="7">
    <location>
        <begin position="656"/>
        <end position="676"/>
    </location>
</feature>
<comment type="similarity">
    <text evidence="2">Belongs to the ZIP transporter (TC 2.A.5) family.</text>
</comment>
<evidence type="ECO:0000256" key="6">
    <source>
        <dbReference type="SAM" id="MobiDB-lite"/>
    </source>
</evidence>
<feature type="compositionally biased region" description="Basic and acidic residues" evidence="6">
    <location>
        <begin position="313"/>
        <end position="323"/>
    </location>
</feature>
<dbReference type="Pfam" id="PF21116">
    <property type="entry name" value="EF-hand_Zip"/>
    <property type="match status" value="1"/>
</dbReference>
<protein>
    <recommendedName>
        <fullName evidence="8">Zinc transporter ZIP4/12 EF-hand domain-containing protein</fullName>
    </recommendedName>
</protein>
<comment type="subcellular location">
    <subcellularLocation>
        <location evidence="1">Membrane</location>
        <topology evidence="1">Multi-pass membrane protein</topology>
    </subcellularLocation>
</comment>
<feature type="transmembrane region" description="Helical" evidence="7">
    <location>
        <begin position="454"/>
        <end position="481"/>
    </location>
</feature>
<feature type="transmembrane region" description="Helical" evidence="7">
    <location>
        <begin position="682"/>
        <end position="700"/>
    </location>
</feature>
<name>A0AA88YI72_PINIB</name>
<evidence type="ECO:0000256" key="1">
    <source>
        <dbReference type="ARBA" id="ARBA00004141"/>
    </source>
</evidence>
<organism evidence="9 10">
    <name type="scientific">Pinctada imbricata</name>
    <name type="common">Atlantic pearl-oyster</name>
    <name type="synonym">Pinctada martensii</name>
    <dbReference type="NCBI Taxonomy" id="66713"/>
    <lineage>
        <taxon>Eukaryota</taxon>
        <taxon>Metazoa</taxon>
        <taxon>Spiralia</taxon>
        <taxon>Lophotrochozoa</taxon>
        <taxon>Mollusca</taxon>
        <taxon>Bivalvia</taxon>
        <taxon>Autobranchia</taxon>
        <taxon>Pteriomorphia</taxon>
        <taxon>Pterioida</taxon>
        <taxon>Pterioidea</taxon>
        <taxon>Pteriidae</taxon>
        <taxon>Pinctada</taxon>
    </lineage>
</organism>
<dbReference type="PANTHER" id="PTHR12191">
    <property type="entry name" value="SOLUTE CARRIER FAMILY 39"/>
    <property type="match status" value="1"/>
</dbReference>
<keyword evidence="10" id="KW-1185">Reference proteome</keyword>
<dbReference type="AlphaFoldDB" id="A0AA88YI72"/>
<accession>A0AA88YI72</accession>
<feature type="compositionally biased region" description="Polar residues" evidence="6">
    <location>
        <begin position="569"/>
        <end position="578"/>
    </location>
</feature>
<evidence type="ECO:0000256" key="3">
    <source>
        <dbReference type="ARBA" id="ARBA00022692"/>
    </source>
</evidence>
<evidence type="ECO:0000256" key="5">
    <source>
        <dbReference type="ARBA" id="ARBA00023136"/>
    </source>
</evidence>
<keyword evidence="4 7" id="KW-1133">Transmembrane helix</keyword>
<feature type="region of interest" description="Disordered" evidence="6">
    <location>
        <begin position="149"/>
        <end position="212"/>
    </location>
</feature>
<reference evidence="9" key="1">
    <citation type="submission" date="2019-08" db="EMBL/GenBank/DDBJ databases">
        <title>The improved chromosome-level genome for the pearl oyster Pinctada fucata martensii using PacBio sequencing and Hi-C.</title>
        <authorList>
            <person name="Zheng Z."/>
        </authorList>
    </citation>
    <scope>NUCLEOTIDE SEQUENCE</scope>
    <source>
        <strain evidence="9">ZZ-2019</strain>
        <tissue evidence="9">Adductor muscle</tissue>
    </source>
</reference>
<dbReference type="GO" id="GO:0030003">
    <property type="term" value="P:intracellular monoatomic cation homeostasis"/>
    <property type="evidence" value="ECO:0007669"/>
    <property type="project" value="TreeGrafter"/>
</dbReference>
<dbReference type="GO" id="GO:0071578">
    <property type="term" value="P:zinc ion import across plasma membrane"/>
    <property type="evidence" value="ECO:0007669"/>
    <property type="project" value="TreeGrafter"/>
</dbReference>
<proteinExistence type="inferred from homology"/>
<keyword evidence="5 7" id="KW-0472">Membrane</keyword>
<dbReference type="InterPro" id="IPR050799">
    <property type="entry name" value="ZIP_Transporter"/>
</dbReference>
<evidence type="ECO:0000313" key="9">
    <source>
        <dbReference type="EMBL" id="KAK3106015.1"/>
    </source>
</evidence>
<gene>
    <name evidence="9" type="ORF">FSP39_010998</name>
</gene>
<feature type="domain" description="Zinc transporter ZIP4/12 EF-hand" evidence="8">
    <location>
        <begin position="276"/>
        <end position="400"/>
    </location>
</feature>
<feature type="transmembrane region" description="Helical" evidence="7">
    <location>
        <begin position="721"/>
        <end position="741"/>
    </location>
</feature>
<dbReference type="EMBL" id="VSWD01000003">
    <property type="protein sequence ID" value="KAK3106015.1"/>
    <property type="molecule type" value="Genomic_DNA"/>
</dbReference>
<dbReference type="PANTHER" id="PTHR12191:SF21">
    <property type="entry name" value="ZINC TRANSPORTER ZIP4"/>
    <property type="match status" value="1"/>
</dbReference>
<evidence type="ECO:0000313" key="10">
    <source>
        <dbReference type="Proteomes" id="UP001186944"/>
    </source>
</evidence>
<sequence length="747" mass="82650">MQRHRADKHRKRRKRDRERRRSIRNIKHKGLHINQRDQWATGVDVGRPSATEIAEVDLTDDNLVDCDKCLNASEIFAVLGIAETGEILREHFGDFAAILTYYALKAEQHCHQAININQSKAFYVSEVGNVFKGGYYALRQSLEEFDHVYESKSEHDSHDDHDDHSGHDDHDESEEHHTTGHADDDHDHVTSPTPSHDHSEDDSHDHSEEEHGHIETIADMCLSAGRLYDEIRKDPFDDDVTIDDHDVESMAQLFLYHILTGANITNYCRVLPRGSYFQRSLFDRLGLQNGLISLQSLEKFLSDLGLTTSMTTTDDHSEDDHSGHNHRRRRRSLTEEVTSVESHRRSKRSVNANATQSFMSQCYSAEQLLAIYNAPSGNTVPQQTFLSMCPSLLYQQVTGACKSTPMPTSVAHLEKSKAYGYGTLAVFIICLCSITGVFILPCASKTCKDIYTRILAVFIGLAVGTLITDAVLHLIPAAFGIHGHEDDGHAHDDSVVVVEPYFGYGLMIIAGVYCFYLMEMIFNMIGKGEKSAGGHGHSHAMTFDNIGYGEKNMNQNGVKSESKSALYESKSSVNTTDSAMPEDDKKEKGMSAVAIMIILGDSLHNFADGLAIGAAFSQSVSTGIATSITVFCHELPHELGDFAILVSSGLSFGKAIAFNFLSSLTAFIGLYIGVAISTDPTVRQWIFAVTAGLFIYIALADMMPTMTSGGTGTRSKRLMTVFFNNVGLFIGVGILILLSLFEEKIKV</sequence>
<dbReference type="InterPro" id="IPR003689">
    <property type="entry name" value="ZIP"/>
</dbReference>
<evidence type="ECO:0000256" key="4">
    <source>
        <dbReference type="ARBA" id="ARBA00022989"/>
    </source>
</evidence>
<dbReference type="Pfam" id="PF02535">
    <property type="entry name" value="Zip"/>
    <property type="match status" value="1"/>
</dbReference>